<keyword evidence="1" id="KW-0245">EGF-like domain</keyword>
<protein>
    <recommendedName>
        <fullName evidence="3">EGF-like domain-containing protein</fullName>
    </recommendedName>
</protein>
<keyword evidence="1" id="KW-1015">Disulfide bond</keyword>
<keyword evidence="2" id="KW-0472">Membrane</keyword>
<accession>A0A0V1MRJ0</accession>
<dbReference type="AlphaFoldDB" id="A0A0V1MRJ0"/>
<keyword evidence="5" id="KW-1185">Reference proteome</keyword>
<evidence type="ECO:0000259" key="3">
    <source>
        <dbReference type="PROSITE" id="PS50026"/>
    </source>
</evidence>
<evidence type="ECO:0000256" key="2">
    <source>
        <dbReference type="SAM" id="Phobius"/>
    </source>
</evidence>
<dbReference type="OrthoDB" id="5915007at2759"/>
<dbReference type="Proteomes" id="UP000054843">
    <property type="component" value="Unassembled WGS sequence"/>
</dbReference>
<dbReference type="InterPro" id="IPR000742">
    <property type="entry name" value="EGF"/>
</dbReference>
<comment type="caution">
    <text evidence="1">Lacks conserved residue(s) required for the propagation of feature annotation.</text>
</comment>
<gene>
    <name evidence="4" type="ORF">T10_2421</name>
</gene>
<dbReference type="PROSITE" id="PS00022">
    <property type="entry name" value="EGF_1"/>
    <property type="match status" value="1"/>
</dbReference>
<feature type="disulfide bond" evidence="1">
    <location>
        <begin position="332"/>
        <end position="341"/>
    </location>
</feature>
<sequence length="428" mass="49170">MTPCVQLMRLSTIMKRGEMLLLLMVINFFLVAWSNEMDMKICPYKVAENIIGMQTRGWEWYYDESDETCLTFKMKSNSTARDRSTTLKWFRAESDSCLEMFPDGRVSPLQLLTDNIIEPGNFPENVTKTIITADIVSMVQGPVLEIIDGSLLEFFSMYHSVMENREMVFKEKICYYNKMNGMSDCAAIDPRLASRAQLLKMSQDFVPYCGMAKLKQSNGKIEVIESWLEPCSEVLGKRDEYICAHSPYFSCDYLTRTIPCHTVNNSDSCIEETNYYIWRFNEKPYGQACPENRTRECNCSEAVTSNLTEKRPICHNGGVLHYRPDGSIFCWCDSSSGGKACEIRKESPLTEIMFEAVSIVVLLFIISLIIFLLIFLCQKMILYNKKVILVKITPTEEWHAFEILRFNQTIEDGPQDVSGKVETYAGCY</sequence>
<dbReference type="PROSITE" id="PS50026">
    <property type="entry name" value="EGF_3"/>
    <property type="match status" value="1"/>
</dbReference>
<evidence type="ECO:0000256" key="1">
    <source>
        <dbReference type="PROSITE-ProRule" id="PRU00076"/>
    </source>
</evidence>
<evidence type="ECO:0000313" key="5">
    <source>
        <dbReference type="Proteomes" id="UP000054843"/>
    </source>
</evidence>
<keyword evidence="2" id="KW-1133">Transmembrane helix</keyword>
<evidence type="ECO:0000313" key="4">
    <source>
        <dbReference type="EMBL" id="KRZ74411.1"/>
    </source>
</evidence>
<name>A0A0V1MRJ0_9BILA</name>
<proteinExistence type="predicted"/>
<reference evidence="4 5" key="1">
    <citation type="submission" date="2015-01" db="EMBL/GenBank/DDBJ databases">
        <title>Evolution of Trichinella species and genotypes.</title>
        <authorList>
            <person name="Korhonen P.K."/>
            <person name="Edoardo P."/>
            <person name="Giuseppe L.R."/>
            <person name="Gasser R.B."/>
        </authorList>
    </citation>
    <scope>NUCLEOTIDE SEQUENCE [LARGE SCALE GENOMIC DNA]</scope>
    <source>
        <strain evidence="4">ISS1980</strain>
    </source>
</reference>
<organism evidence="4 5">
    <name type="scientific">Trichinella papuae</name>
    <dbReference type="NCBI Taxonomy" id="268474"/>
    <lineage>
        <taxon>Eukaryota</taxon>
        <taxon>Metazoa</taxon>
        <taxon>Ecdysozoa</taxon>
        <taxon>Nematoda</taxon>
        <taxon>Enoplea</taxon>
        <taxon>Dorylaimia</taxon>
        <taxon>Trichinellida</taxon>
        <taxon>Trichinellidae</taxon>
        <taxon>Trichinella</taxon>
    </lineage>
</organism>
<comment type="caution">
    <text evidence="4">The sequence shown here is derived from an EMBL/GenBank/DDBJ whole genome shotgun (WGS) entry which is preliminary data.</text>
</comment>
<feature type="transmembrane region" description="Helical" evidence="2">
    <location>
        <begin position="352"/>
        <end position="376"/>
    </location>
</feature>
<feature type="domain" description="EGF-like" evidence="3">
    <location>
        <begin position="306"/>
        <end position="342"/>
    </location>
</feature>
<dbReference type="EMBL" id="JYDO01000051">
    <property type="protein sequence ID" value="KRZ74411.1"/>
    <property type="molecule type" value="Genomic_DNA"/>
</dbReference>
<keyword evidence="2" id="KW-0812">Transmembrane</keyword>